<dbReference type="GO" id="GO:0000287">
    <property type="term" value="F:magnesium ion binding"/>
    <property type="evidence" value="ECO:0007669"/>
    <property type="project" value="InterPro"/>
</dbReference>
<reference evidence="1 2" key="1">
    <citation type="journal article" date="2012" name="PLoS Pathog.">
        <title>Diverse lifestyles and strategies of plant pathogenesis encoded in the genomes of eighteen Dothideomycetes fungi.</title>
        <authorList>
            <person name="Ohm R.A."/>
            <person name="Feau N."/>
            <person name="Henrissat B."/>
            <person name="Schoch C.L."/>
            <person name="Horwitz B.A."/>
            <person name="Barry K.W."/>
            <person name="Condon B.J."/>
            <person name="Copeland A.C."/>
            <person name="Dhillon B."/>
            <person name="Glaser F."/>
            <person name="Hesse C.N."/>
            <person name="Kosti I."/>
            <person name="LaButti K."/>
            <person name="Lindquist E.A."/>
            <person name="Lucas S."/>
            <person name="Salamov A.A."/>
            <person name="Bradshaw R.E."/>
            <person name="Ciuffetti L."/>
            <person name="Hamelin R.C."/>
            <person name="Kema G.H.J."/>
            <person name="Lawrence C."/>
            <person name="Scott J.A."/>
            <person name="Spatafora J.W."/>
            <person name="Turgeon B.G."/>
            <person name="de Wit P.J.G.M."/>
            <person name="Zhong S."/>
            <person name="Goodwin S.B."/>
            <person name="Grigoriev I.V."/>
        </authorList>
    </citation>
    <scope>NUCLEOTIDE SEQUENCE [LARGE SCALE GENOMIC DNA]</scope>
    <source>
        <strain evidence="2">28A</strain>
    </source>
</reference>
<gene>
    <name evidence="1" type="ORF">SETTUDRAFT_21063</name>
</gene>
<evidence type="ECO:0000313" key="1">
    <source>
        <dbReference type="EMBL" id="EOA83710.1"/>
    </source>
</evidence>
<reference evidence="1 2" key="2">
    <citation type="journal article" date="2013" name="PLoS Genet.">
        <title>Comparative genome structure, secondary metabolite, and effector coding capacity across Cochliobolus pathogens.</title>
        <authorList>
            <person name="Condon B.J."/>
            <person name="Leng Y."/>
            <person name="Wu D."/>
            <person name="Bushley K.E."/>
            <person name="Ohm R.A."/>
            <person name="Otillar R."/>
            <person name="Martin J."/>
            <person name="Schackwitz W."/>
            <person name="Grimwood J."/>
            <person name="MohdZainudin N."/>
            <person name="Xue C."/>
            <person name="Wang R."/>
            <person name="Manning V.A."/>
            <person name="Dhillon B."/>
            <person name="Tu Z.J."/>
            <person name="Steffenson B.J."/>
            <person name="Salamov A."/>
            <person name="Sun H."/>
            <person name="Lowry S."/>
            <person name="LaButti K."/>
            <person name="Han J."/>
            <person name="Copeland A."/>
            <person name="Lindquist E."/>
            <person name="Barry K."/>
            <person name="Schmutz J."/>
            <person name="Baker S.E."/>
            <person name="Ciuffetti L.M."/>
            <person name="Grigoriev I.V."/>
            <person name="Zhong S."/>
            <person name="Turgeon B.G."/>
        </authorList>
    </citation>
    <scope>NUCLEOTIDE SEQUENCE [LARGE SCALE GENOMIC DNA]</scope>
    <source>
        <strain evidence="2">28A</strain>
    </source>
</reference>
<accession>R0IEJ4</accession>
<proteinExistence type="predicted"/>
<sequence>MPLRAFPQPLKVGTDICHIPRIHGLITRRHTHEHDDNGNDGLRRLQRFVKRVLTAPERAYFEQRFAPCRQSFGGKSNDIAVFLAGRVELMEPLSQHQAERHSAIRRHSI</sequence>
<dbReference type="GeneID" id="19402393"/>
<protein>
    <submittedName>
        <fullName evidence="1">Uncharacterized protein</fullName>
    </submittedName>
</protein>
<dbReference type="Proteomes" id="UP000016935">
    <property type="component" value="Unassembled WGS sequence"/>
</dbReference>
<name>R0IEJ4_EXST2</name>
<dbReference type="GO" id="GO:0008897">
    <property type="term" value="F:holo-[acyl-carrier-protein] synthase activity"/>
    <property type="evidence" value="ECO:0007669"/>
    <property type="project" value="InterPro"/>
</dbReference>
<keyword evidence="2" id="KW-1185">Reference proteome</keyword>
<organism evidence="1 2">
    <name type="scientific">Exserohilum turcicum (strain 28A)</name>
    <name type="common">Northern leaf blight fungus</name>
    <name type="synonym">Setosphaeria turcica</name>
    <dbReference type="NCBI Taxonomy" id="671987"/>
    <lineage>
        <taxon>Eukaryota</taxon>
        <taxon>Fungi</taxon>
        <taxon>Dikarya</taxon>
        <taxon>Ascomycota</taxon>
        <taxon>Pezizomycotina</taxon>
        <taxon>Dothideomycetes</taxon>
        <taxon>Pleosporomycetidae</taxon>
        <taxon>Pleosporales</taxon>
        <taxon>Pleosporineae</taxon>
        <taxon>Pleosporaceae</taxon>
        <taxon>Exserohilum</taxon>
    </lineage>
</organism>
<dbReference type="AlphaFoldDB" id="R0IEJ4"/>
<dbReference type="HOGENOM" id="CLU_2185584_0_0_1"/>
<dbReference type="RefSeq" id="XP_008027975.1">
    <property type="nucleotide sequence ID" value="XM_008029784.1"/>
</dbReference>
<dbReference type="EMBL" id="KB908814">
    <property type="protein sequence ID" value="EOA83710.1"/>
    <property type="molecule type" value="Genomic_DNA"/>
</dbReference>
<dbReference type="Gene3D" id="3.90.470.20">
    <property type="entry name" value="4'-phosphopantetheinyl transferase domain"/>
    <property type="match status" value="1"/>
</dbReference>
<evidence type="ECO:0000313" key="2">
    <source>
        <dbReference type="Proteomes" id="UP000016935"/>
    </source>
</evidence>
<dbReference type="InterPro" id="IPR037143">
    <property type="entry name" value="4-PPantetheinyl_Trfase_dom_sf"/>
</dbReference>
<dbReference type="OrthoDB" id="15433at2759"/>